<keyword evidence="8" id="KW-1185">Reference proteome</keyword>
<comment type="cofactor">
    <cofactor evidence="1 3">
        <name>pyridoxal 5'-phosphate</name>
        <dbReference type="ChEBI" id="CHEBI:597326"/>
    </cofactor>
</comment>
<dbReference type="InterPro" id="IPR004839">
    <property type="entry name" value="Aminotransferase_I/II_large"/>
</dbReference>
<dbReference type="RefSeq" id="WP_103884065.1">
    <property type="nucleotide sequence ID" value="NZ_FNVU01000001.1"/>
</dbReference>
<protein>
    <recommendedName>
        <fullName evidence="3">Aminotransferase</fullName>
        <ecNumber evidence="3">2.6.1.-</ecNumber>
    </recommendedName>
</protein>
<dbReference type="SUPFAM" id="SSF159664">
    <property type="entry name" value="CobE/GbiG C-terminal domain-like"/>
    <property type="match status" value="1"/>
</dbReference>
<evidence type="ECO:0000259" key="5">
    <source>
        <dbReference type="Pfam" id="PF00155"/>
    </source>
</evidence>
<dbReference type="InterPro" id="IPR004838">
    <property type="entry name" value="NHTrfase_class1_PyrdxlP-BS"/>
</dbReference>
<dbReference type="InterPro" id="IPR036518">
    <property type="entry name" value="CobE/GbiG_C_sf"/>
</dbReference>
<evidence type="ECO:0000313" key="8">
    <source>
        <dbReference type="Proteomes" id="UP000236754"/>
    </source>
</evidence>
<keyword evidence="3 7" id="KW-0032">Aminotransferase</keyword>
<evidence type="ECO:0000256" key="3">
    <source>
        <dbReference type="RuleBase" id="RU000481"/>
    </source>
</evidence>
<dbReference type="AlphaFoldDB" id="A0A1H5U1G8"/>
<evidence type="ECO:0000313" key="7">
    <source>
        <dbReference type="EMBL" id="SEF68893.1"/>
    </source>
</evidence>
<dbReference type="NCBIfam" id="NF005915">
    <property type="entry name" value="PRK07908.1"/>
    <property type="match status" value="1"/>
</dbReference>
<keyword evidence="3 7" id="KW-0808">Transferase</keyword>
<dbReference type="PROSITE" id="PS00105">
    <property type="entry name" value="AA_TRANSFER_CLASS_1"/>
    <property type="match status" value="1"/>
</dbReference>
<evidence type="ECO:0000256" key="1">
    <source>
        <dbReference type="ARBA" id="ARBA00001933"/>
    </source>
</evidence>
<dbReference type="SUPFAM" id="SSF53383">
    <property type="entry name" value="PLP-dependent transferases"/>
    <property type="match status" value="1"/>
</dbReference>
<evidence type="ECO:0000259" key="6">
    <source>
        <dbReference type="Pfam" id="PF01890"/>
    </source>
</evidence>
<dbReference type="Gene3D" id="3.90.1150.10">
    <property type="entry name" value="Aspartate Aminotransferase, domain 1"/>
    <property type="match status" value="1"/>
</dbReference>
<dbReference type="CDD" id="cd00609">
    <property type="entry name" value="AAT_like"/>
    <property type="match status" value="1"/>
</dbReference>
<evidence type="ECO:0000256" key="2">
    <source>
        <dbReference type="ARBA" id="ARBA00022898"/>
    </source>
</evidence>
<dbReference type="GO" id="GO:0030170">
    <property type="term" value="F:pyridoxal phosphate binding"/>
    <property type="evidence" value="ECO:0007669"/>
    <property type="project" value="InterPro"/>
</dbReference>
<dbReference type="Pfam" id="PF00155">
    <property type="entry name" value="Aminotran_1_2"/>
    <property type="match status" value="1"/>
</dbReference>
<accession>A0A1H5U1G8</accession>
<feature type="compositionally biased region" description="Low complexity" evidence="4">
    <location>
        <begin position="126"/>
        <end position="138"/>
    </location>
</feature>
<feature type="domain" description="CobE/GbiG C-terminal" evidence="6">
    <location>
        <begin position="5"/>
        <end position="123"/>
    </location>
</feature>
<gene>
    <name evidence="7" type="ORF">SAMN05216223_101735</name>
</gene>
<dbReference type="Proteomes" id="UP000236754">
    <property type="component" value="Unassembled WGS sequence"/>
</dbReference>
<dbReference type="Gene3D" id="3.40.640.10">
    <property type="entry name" value="Type I PLP-dependent aspartate aminotransferase-like (Major domain)"/>
    <property type="match status" value="1"/>
</dbReference>
<dbReference type="InterPro" id="IPR015424">
    <property type="entry name" value="PyrdxlP-dep_Trfase"/>
</dbReference>
<dbReference type="Gene3D" id="3.30.420.180">
    <property type="entry name" value="CobE/GbiG C-terminal domain"/>
    <property type="match status" value="1"/>
</dbReference>
<reference evidence="7 8" key="1">
    <citation type="submission" date="2016-10" db="EMBL/GenBank/DDBJ databases">
        <authorList>
            <person name="de Groot N.N."/>
        </authorList>
    </citation>
    <scope>NUCLEOTIDE SEQUENCE [LARGE SCALE GENOMIC DNA]</scope>
    <source>
        <strain evidence="7 8">CGMCC 4.2023</strain>
    </source>
</reference>
<dbReference type="InterPro" id="IPR002750">
    <property type="entry name" value="CobE/GbiG_C"/>
</dbReference>
<feature type="compositionally biased region" description="Basic and acidic residues" evidence="4">
    <location>
        <begin position="139"/>
        <end position="149"/>
    </location>
</feature>
<dbReference type="OrthoDB" id="3401872at2"/>
<keyword evidence="2" id="KW-0663">Pyridoxal phosphate</keyword>
<dbReference type="InterPro" id="IPR015422">
    <property type="entry name" value="PyrdxlP-dep_Trfase_small"/>
</dbReference>
<dbReference type="InterPro" id="IPR015421">
    <property type="entry name" value="PyrdxlP-dep_Trfase_major"/>
</dbReference>
<organism evidence="7 8">
    <name type="scientific">Actinacidiphila yanglinensis</name>
    <dbReference type="NCBI Taxonomy" id="310779"/>
    <lineage>
        <taxon>Bacteria</taxon>
        <taxon>Bacillati</taxon>
        <taxon>Actinomycetota</taxon>
        <taxon>Actinomycetes</taxon>
        <taxon>Kitasatosporales</taxon>
        <taxon>Streptomycetaceae</taxon>
        <taxon>Actinacidiphila</taxon>
    </lineage>
</organism>
<comment type="similarity">
    <text evidence="3">Belongs to the class-I pyridoxal-phosphate-dependent aminotransferase family.</text>
</comment>
<feature type="domain" description="Aminotransferase class I/classII large" evidence="5">
    <location>
        <begin position="163"/>
        <end position="485"/>
    </location>
</feature>
<dbReference type="Pfam" id="PF01890">
    <property type="entry name" value="CbiG_C"/>
    <property type="match status" value="1"/>
</dbReference>
<evidence type="ECO:0000256" key="4">
    <source>
        <dbReference type="SAM" id="MobiDB-lite"/>
    </source>
</evidence>
<dbReference type="GO" id="GO:0009236">
    <property type="term" value="P:cobalamin biosynthetic process"/>
    <property type="evidence" value="ECO:0007669"/>
    <property type="project" value="InterPro"/>
</dbReference>
<dbReference type="PANTHER" id="PTHR42885">
    <property type="entry name" value="HISTIDINOL-PHOSPHATE AMINOTRANSFERASE-RELATED"/>
    <property type="match status" value="1"/>
</dbReference>
<dbReference type="EMBL" id="FNVU01000001">
    <property type="protein sequence ID" value="SEF68893.1"/>
    <property type="molecule type" value="Genomic_DNA"/>
</dbReference>
<dbReference type="GO" id="GO:0008483">
    <property type="term" value="F:transaminase activity"/>
    <property type="evidence" value="ECO:0007669"/>
    <property type="project" value="UniProtKB-KW"/>
</dbReference>
<name>A0A1H5U1G8_9ACTN</name>
<sequence length="495" mass="50215">MSERLYVGVGAGSAAGTAEVVPLVRAALAEAGAAGAAVVALATIAGKERAPGIAAAAAHLGVPVLGLPPADLARVAVPTPSGAVLAALGTPSVAEAAALLAAGPGAALALAKRKSAHATVAVARAAPAPADGTTPTPARGDDMYPDGHDLRHHGDAEVGQGLVDLAVNVRAGTPPAWLAEVIGRSLAGLAAYPDGRAARHAVALRHGRPDPEVLLTAGAAEAFVLLARTLRPRRAVVVHPQFTEPEAALRAAGHAVERVVLDPSDGFRLDPGRIPDDADLVVVGNPTNPTSVLHPSALVRELARPGRTLVVDEAFMDAVPGERESLADGSTAAGVPGLVVLRSLTKTWGLAGLRVGYVLAEPEVVAALETAQPLWAVSTPALAAAVACVSDRALEEAAEAALQVAADRSYLLERLRELPGVRTAGDAPAAPFLLLRLPGGAGVRAALRASGYAVRRGDTFPGLDPDWLRVAVRDRRTTDGFLDALAAVLTSRPAR</sequence>
<proteinExistence type="inferred from homology"/>
<dbReference type="EC" id="2.6.1.-" evidence="3"/>
<dbReference type="PANTHER" id="PTHR42885:SF1">
    <property type="entry name" value="THREONINE-PHOSPHATE DECARBOXYLASE"/>
    <property type="match status" value="1"/>
</dbReference>
<feature type="region of interest" description="Disordered" evidence="4">
    <location>
        <begin position="126"/>
        <end position="149"/>
    </location>
</feature>